<dbReference type="InParanoid" id="A0A7M7K8E8"/>
<dbReference type="OrthoDB" id="2015551at2759"/>
<accession>A0A7M7K8E8</accession>
<sequence length="122" mass="13238">MVDHSTFRYFLEKRYGTDPGGCRQFWHFLVDKTEPLRVPEKAPLCPFVGDLGNVVTDANGRALINFTDKRIALDNERNIIGRSLVVHADPDDLGKCGNELSSSTGNAGAQVACAVIGHAAPL</sequence>
<keyword evidence="3" id="KW-1185">Reference proteome</keyword>
<reference evidence="2" key="1">
    <citation type="submission" date="2021-01" db="UniProtKB">
        <authorList>
            <consortium name="EnsemblMetazoa"/>
        </authorList>
    </citation>
    <scope>IDENTIFICATION</scope>
</reference>
<dbReference type="PANTHER" id="PTHR10003">
    <property type="entry name" value="SUPEROXIDE DISMUTASE CU-ZN -RELATED"/>
    <property type="match status" value="1"/>
</dbReference>
<dbReference type="GO" id="GO:0005507">
    <property type="term" value="F:copper ion binding"/>
    <property type="evidence" value="ECO:0007669"/>
    <property type="project" value="InterPro"/>
</dbReference>
<dbReference type="Pfam" id="PF00080">
    <property type="entry name" value="Sod_Cu"/>
    <property type="match status" value="1"/>
</dbReference>
<feature type="domain" description="Superoxide dismutase copper/zinc binding" evidence="1">
    <location>
        <begin position="46"/>
        <end position="116"/>
    </location>
</feature>
<dbReference type="InterPro" id="IPR001424">
    <property type="entry name" value="SOD_Cu_Zn_dom"/>
</dbReference>
<proteinExistence type="predicted"/>
<name>A0A7M7K8E8_VARDE</name>
<protein>
    <recommendedName>
        <fullName evidence="1">Superoxide dismutase copper/zinc binding domain-containing protein</fullName>
    </recommendedName>
</protein>
<organism evidence="2 3">
    <name type="scientific">Varroa destructor</name>
    <name type="common">Honeybee mite</name>
    <dbReference type="NCBI Taxonomy" id="109461"/>
    <lineage>
        <taxon>Eukaryota</taxon>
        <taxon>Metazoa</taxon>
        <taxon>Ecdysozoa</taxon>
        <taxon>Arthropoda</taxon>
        <taxon>Chelicerata</taxon>
        <taxon>Arachnida</taxon>
        <taxon>Acari</taxon>
        <taxon>Parasitiformes</taxon>
        <taxon>Mesostigmata</taxon>
        <taxon>Gamasina</taxon>
        <taxon>Dermanyssoidea</taxon>
        <taxon>Varroidae</taxon>
        <taxon>Varroa</taxon>
    </lineage>
</organism>
<dbReference type="AlphaFoldDB" id="A0A7M7K8E8"/>
<dbReference type="RefSeq" id="XP_022663158.1">
    <property type="nucleotide sequence ID" value="XM_022807423.1"/>
</dbReference>
<dbReference type="OMA" id="STFRYFL"/>
<evidence type="ECO:0000313" key="3">
    <source>
        <dbReference type="Proteomes" id="UP000594260"/>
    </source>
</evidence>
<dbReference type="SUPFAM" id="SSF49329">
    <property type="entry name" value="Cu,Zn superoxide dismutase-like"/>
    <property type="match status" value="1"/>
</dbReference>
<dbReference type="Proteomes" id="UP000594260">
    <property type="component" value="Unplaced"/>
</dbReference>
<dbReference type="InterPro" id="IPR036423">
    <property type="entry name" value="SOD-like_Cu/Zn_dom_sf"/>
</dbReference>
<evidence type="ECO:0000313" key="2">
    <source>
        <dbReference type="EnsemblMetazoa" id="XP_022663158"/>
    </source>
</evidence>
<evidence type="ECO:0000259" key="1">
    <source>
        <dbReference type="Pfam" id="PF00080"/>
    </source>
</evidence>
<dbReference type="GeneID" id="111251118"/>
<dbReference type="EnsemblMetazoa" id="XM_022807423">
    <property type="protein sequence ID" value="XP_022663158"/>
    <property type="gene ID" value="LOC111251118"/>
</dbReference>
<dbReference type="PRINTS" id="PR00068">
    <property type="entry name" value="CUZNDISMTASE"/>
</dbReference>
<dbReference type="Gene3D" id="2.60.40.200">
    <property type="entry name" value="Superoxide dismutase, copper/zinc binding domain"/>
    <property type="match status" value="1"/>
</dbReference>
<dbReference type="InterPro" id="IPR024134">
    <property type="entry name" value="SOD_Cu/Zn_/chaperone"/>
</dbReference>
<dbReference type="GO" id="GO:0006801">
    <property type="term" value="P:superoxide metabolic process"/>
    <property type="evidence" value="ECO:0007669"/>
    <property type="project" value="InterPro"/>
</dbReference>
<dbReference type="KEGG" id="vde:111251118"/>